<dbReference type="Proteomes" id="UP001191082">
    <property type="component" value="Unassembled WGS sequence"/>
</dbReference>
<keyword evidence="2" id="KW-1185">Reference proteome</keyword>
<evidence type="ECO:0000313" key="2">
    <source>
        <dbReference type="Proteomes" id="UP001191082"/>
    </source>
</evidence>
<evidence type="ECO:0000313" key="1">
    <source>
        <dbReference type="EMBL" id="TMV14417.1"/>
    </source>
</evidence>
<sequence length="164" mass="17970">MSQWVVDTNVMIVANGRHDGERAVSANCRAASVEFLLALLSGNNCVLVDFADAVLTEYRKYLNPNGQPGVGDRFLQELYRDVNRIHRVELPVGADGEYADLPPEIVASGFDPSDRKFAALAVKQDAPVANSVDSDWLEDLEVLTDCGVKLHLVCGADQAFWYEG</sequence>
<dbReference type="RefSeq" id="WP_138861770.1">
    <property type="nucleotide sequence ID" value="NZ_VCPC01000001.1"/>
</dbReference>
<gene>
    <name evidence="1" type="ORF">FGK64_00020</name>
</gene>
<name>A0ABY2XCV2_9RHOB</name>
<evidence type="ECO:0008006" key="3">
    <source>
        <dbReference type="Google" id="ProtNLM"/>
    </source>
</evidence>
<reference evidence="1 2" key="1">
    <citation type="submission" date="2019-05" db="EMBL/GenBank/DDBJ databases">
        <title>Marivita sp. nov. isolated from sea sediment.</title>
        <authorList>
            <person name="Kim W."/>
        </authorList>
    </citation>
    <scope>NUCLEOTIDE SEQUENCE [LARGE SCALE GENOMIC DNA]</scope>
    <source>
        <strain evidence="1 2">CAU 1492</strain>
    </source>
</reference>
<protein>
    <recommendedName>
        <fullName evidence="3">PIN domain-containing protein</fullName>
    </recommendedName>
</protein>
<comment type="caution">
    <text evidence="1">The sequence shown here is derived from an EMBL/GenBank/DDBJ whole genome shotgun (WGS) entry which is preliminary data.</text>
</comment>
<dbReference type="EMBL" id="VCPC01000001">
    <property type="protein sequence ID" value="TMV14417.1"/>
    <property type="molecule type" value="Genomic_DNA"/>
</dbReference>
<accession>A0ABY2XCV2</accession>
<organism evidence="1 2">
    <name type="scientific">Arenibacterium halophilum</name>
    <dbReference type="NCBI Taxonomy" id="2583821"/>
    <lineage>
        <taxon>Bacteria</taxon>
        <taxon>Pseudomonadati</taxon>
        <taxon>Pseudomonadota</taxon>
        <taxon>Alphaproteobacteria</taxon>
        <taxon>Rhodobacterales</taxon>
        <taxon>Paracoccaceae</taxon>
        <taxon>Arenibacterium</taxon>
    </lineage>
</organism>
<proteinExistence type="predicted"/>